<feature type="compositionally biased region" description="Low complexity" evidence="8">
    <location>
        <begin position="199"/>
        <end position="212"/>
    </location>
</feature>
<feature type="compositionally biased region" description="Basic and acidic residues" evidence="8">
    <location>
        <begin position="232"/>
        <end position="265"/>
    </location>
</feature>
<dbReference type="PANTHER" id="PTHR23222">
    <property type="entry name" value="PROHIBITIN"/>
    <property type="match status" value="1"/>
</dbReference>
<feature type="transmembrane region" description="Helical" evidence="9">
    <location>
        <begin position="549"/>
        <end position="570"/>
    </location>
</feature>
<comment type="similarity">
    <text evidence="2">Belongs to the prohibitin family.</text>
</comment>
<feature type="compositionally biased region" description="Basic and acidic residues" evidence="8">
    <location>
        <begin position="130"/>
        <end position="146"/>
    </location>
</feature>
<feature type="compositionally biased region" description="Polar residues" evidence="8">
    <location>
        <begin position="154"/>
        <end position="168"/>
    </location>
</feature>
<evidence type="ECO:0000259" key="10">
    <source>
        <dbReference type="Pfam" id="PF01145"/>
    </source>
</evidence>
<feature type="compositionally biased region" description="Low complexity" evidence="8">
    <location>
        <begin position="21"/>
        <end position="46"/>
    </location>
</feature>
<proteinExistence type="evidence at transcript level"/>
<evidence type="ECO:0000256" key="4">
    <source>
        <dbReference type="ARBA" id="ARBA00022792"/>
    </source>
</evidence>
<dbReference type="InterPro" id="IPR036013">
    <property type="entry name" value="Band_7/SPFH_dom_sf"/>
</dbReference>
<feature type="transmembrane region" description="Helical" evidence="9">
    <location>
        <begin position="504"/>
        <end position="529"/>
    </location>
</feature>
<feature type="transmembrane region" description="Helical" evidence="9">
    <location>
        <begin position="469"/>
        <end position="492"/>
    </location>
</feature>
<comment type="subcellular location">
    <subcellularLocation>
        <location evidence="1">Mitochondrion inner membrane</location>
        <topology evidence="1">Single-pass type II membrane protein</topology>
    </subcellularLocation>
</comment>
<evidence type="ECO:0000256" key="6">
    <source>
        <dbReference type="ARBA" id="ARBA00023136"/>
    </source>
</evidence>
<dbReference type="InterPro" id="IPR000163">
    <property type="entry name" value="Prohibitin"/>
</dbReference>
<accession>F2ELR0</accession>
<evidence type="ECO:0000256" key="7">
    <source>
        <dbReference type="ARBA" id="ARBA00023288"/>
    </source>
</evidence>
<dbReference type="AlphaFoldDB" id="F2ELR0"/>
<keyword evidence="5" id="KW-0496">Mitochondrion</keyword>
<protein>
    <submittedName>
        <fullName evidence="11">Predicted protein</fullName>
    </submittedName>
</protein>
<feature type="transmembrane region" description="Helical" evidence="9">
    <location>
        <begin position="443"/>
        <end position="463"/>
    </location>
</feature>
<keyword evidence="7" id="KW-0449">Lipoprotein</keyword>
<sequence>MPPPRDGAPTPTTSPPPSPGDTPSASKGSGSGSSSPPSSPQPASKGSGSGAGASPPPSSPQPASKGSSPSGGRGTGDAAAAPPSSSATRGGSPPMASTSPASASYTTTPGVRDPALKLVETGHGKPAVGAHEEGGEVEAAKEEHTIGSDPVKTPSPSDSEKQLSSSPVGTGTGDAATSTPPASTSPRVHCGGSTPLASPSPVSTSRPTSPRVGGIVPEPVATVHCKPAASAHAREGKGKGKGKEKEDGDGEKDKEKRKGEHDHGCFGDGLFPWSAESPRDDDASAALKQQLLMKTRTSKPKTKVYVYQFETRFMVPGVDQSTAENNGSEMVKIGLHVLTRLSEDLDERRLYSILKSVVARYNGNQLITEQERVRWEIKQILTDQAQNFGIAIHDVYIVIPSFEKIFTQDIEEKEVTTQGVEQDNRNAMIRSQEDDQIWNKRQIVYIFYLGTALGIIFLIRPWLPRAYDRLILAAFAIIWGAGSVGLPVGIFGTSRLEKNCSRHVGRFISLSFSLLVIYAIFILTLNVAGTPPTPSVPSFGITDDDADRWTAIGFIVIAVLVSLGHLSSWIRGCCTGGDRDILP</sequence>
<evidence type="ECO:0000256" key="3">
    <source>
        <dbReference type="ARBA" id="ARBA00011786"/>
    </source>
</evidence>
<dbReference type="EMBL" id="AK377088">
    <property type="protein sequence ID" value="BAK08282.1"/>
    <property type="molecule type" value="mRNA"/>
</dbReference>
<dbReference type="GO" id="GO:0005743">
    <property type="term" value="C:mitochondrial inner membrane"/>
    <property type="evidence" value="ECO:0007669"/>
    <property type="project" value="UniProtKB-SubCell"/>
</dbReference>
<dbReference type="PANTHER" id="PTHR23222:SF1">
    <property type="entry name" value="PROHIBITIN-2"/>
    <property type="match status" value="1"/>
</dbReference>
<keyword evidence="9" id="KW-1133">Transmembrane helix</keyword>
<feature type="compositionally biased region" description="Low complexity" evidence="8">
    <location>
        <begin position="76"/>
        <end position="109"/>
    </location>
</feature>
<keyword evidence="6 9" id="KW-0472">Membrane</keyword>
<name>F2ELR0_HORVV</name>
<evidence type="ECO:0000313" key="11">
    <source>
        <dbReference type="EMBL" id="BAK08282.1"/>
    </source>
</evidence>
<reference evidence="11" key="1">
    <citation type="journal article" date="2011" name="Plant Physiol.">
        <title>Comprehensive sequence analysis of 24,783 barley full-length cDNAs derived from 12 clone libraries.</title>
        <authorList>
            <person name="Matsumoto T."/>
            <person name="Tanaka T."/>
            <person name="Sakai H."/>
            <person name="Amano N."/>
            <person name="Kanamori H."/>
            <person name="Kurita K."/>
            <person name="Kikuta A."/>
            <person name="Kamiya K."/>
            <person name="Yamamoto M."/>
            <person name="Ikawa H."/>
            <person name="Fujii N."/>
            <person name="Hori K."/>
            <person name="Itoh T."/>
            <person name="Sato K."/>
        </authorList>
    </citation>
    <scope>NUCLEOTIDE SEQUENCE</scope>
    <source>
        <tissue evidence="11">Seed</tissue>
    </source>
</reference>
<dbReference type="SUPFAM" id="SSF117892">
    <property type="entry name" value="Band 7/SPFH domain"/>
    <property type="match status" value="1"/>
</dbReference>
<evidence type="ECO:0000256" key="1">
    <source>
        <dbReference type="ARBA" id="ARBA00004140"/>
    </source>
</evidence>
<feature type="compositionally biased region" description="Pro residues" evidence="8">
    <location>
        <begin position="1"/>
        <end position="20"/>
    </location>
</feature>
<feature type="region of interest" description="Disordered" evidence="8">
    <location>
        <begin position="1"/>
        <end position="282"/>
    </location>
</feature>
<evidence type="ECO:0000256" key="2">
    <source>
        <dbReference type="ARBA" id="ARBA00009658"/>
    </source>
</evidence>
<keyword evidence="9" id="KW-0812">Transmembrane</keyword>
<evidence type="ECO:0000256" key="5">
    <source>
        <dbReference type="ARBA" id="ARBA00023128"/>
    </source>
</evidence>
<dbReference type="InterPro" id="IPR001107">
    <property type="entry name" value="Band_7"/>
</dbReference>
<organism evidence="11">
    <name type="scientific">Hordeum vulgare subsp. vulgare</name>
    <name type="common">Domesticated barley</name>
    <dbReference type="NCBI Taxonomy" id="112509"/>
    <lineage>
        <taxon>Eukaryota</taxon>
        <taxon>Viridiplantae</taxon>
        <taxon>Streptophyta</taxon>
        <taxon>Embryophyta</taxon>
        <taxon>Tracheophyta</taxon>
        <taxon>Spermatophyta</taxon>
        <taxon>Magnoliopsida</taxon>
        <taxon>Liliopsida</taxon>
        <taxon>Poales</taxon>
        <taxon>Poaceae</taxon>
        <taxon>BOP clade</taxon>
        <taxon>Pooideae</taxon>
        <taxon>Triticodae</taxon>
        <taxon>Triticeae</taxon>
        <taxon>Hordeinae</taxon>
        <taxon>Hordeum</taxon>
    </lineage>
</organism>
<keyword evidence="4" id="KW-0999">Mitochondrion inner membrane</keyword>
<feature type="compositionally biased region" description="Low complexity" evidence="8">
    <location>
        <begin position="173"/>
        <end position="186"/>
    </location>
</feature>
<evidence type="ECO:0000256" key="9">
    <source>
        <dbReference type="SAM" id="Phobius"/>
    </source>
</evidence>
<comment type="subunit">
    <text evidence="3">Component of a prohibitin multimeric complex in mitochondrial membranes.</text>
</comment>
<feature type="domain" description="Band 7" evidence="10">
    <location>
        <begin position="348"/>
        <end position="419"/>
    </location>
</feature>
<evidence type="ECO:0000256" key="8">
    <source>
        <dbReference type="SAM" id="MobiDB-lite"/>
    </source>
</evidence>
<dbReference type="Pfam" id="PF01145">
    <property type="entry name" value="Band_7"/>
    <property type="match status" value="1"/>
</dbReference>